<protein>
    <recommendedName>
        <fullName evidence="9">PGG domain-containing protein</fullName>
    </recommendedName>
</protein>
<feature type="transmembrane region" description="Helical" evidence="8">
    <location>
        <begin position="651"/>
        <end position="672"/>
    </location>
</feature>
<dbReference type="PANTHER" id="PTHR24186:SF50">
    <property type="entry name" value="ANKYRIN REPEAT-CONTAINING PROTEIN ITN1-LIKE ISOFORM X1"/>
    <property type="match status" value="1"/>
</dbReference>
<dbReference type="InterPro" id="IPR002110">
    <property type="entry name" value="Ankyrin_rpt"/>
</dbReference>
<keyword evidence="2 8" id="KW-0812">Transmembrane</keyword>
<comment type="subcellular location">
    <subcellularLocation>
        <location evidence="1">Membrane</location>
        <topology evidence="1">Multi-pass membrane protein</topology>
    </subcellularLocation>
</comment>
<dbReference type="PROSITE" id="PS50088">
    <property type="entry name" value="ANK_REPEAT"/>
    <property type="match status" value="2"/>
</dbReference>
<dbReference type="GO" id="GO:0005886">
    <property type="term" value="C:plasma membrane"/>
    <property type="evidence" value="ECO:0007669"/>
    <property type="project" value="TreeGrafter"/>
</dbReference>
<feature type="transmembrane region" description="Helical" evidence="8">
    <location>
        <begin position="616"/>
        <end position="639"/>
    </location>
</feature>
<evidence type="ECO:0000313" key="11">
    <source>
        <dbReference type="Proteomes" id="UP000467840"/>
    </source>
</evidence>
<keyword evidence="4 8" id="KW-1133">Transmembrane helix</keyword>
<feature type="repeat" description="ANK" evidence="7">
    <location>
        <begin position="322"/>
        <end position="354"/>
    </location>
</feature>
<keyword evidence="11" id="KW-1185">Reference proteome</keyword>
<keyword evidence="5 7" id="KW-0040">ANK repeat</keyword>
<evidence type="ECO:0000256" key="4">
    <source>
        <dbReference type="ARBA" id="ARBA00022989"/>
    </source>
</evidence>
<feature type="domain" description="PGG" evidence="9">
    <location>
        <begin position="567"/>
        <end position="678"/>
    </location>
</feature>
<dbReference type="InterPro" id="IPR036770">
    <property type="entry name" value="Ankyrin_rpt-contain_sf"/>
</dbReference>
<dbReference type="EMBL" id="JAAGAX010000006">
    <property type="protein sequence ID" value="KAF2309449.1"/>
    <property type="molecule type" value="Genomic_DNA"/>
</dbReference>
<dbReference type="Proteomes" id="UP000467840">
    <property type="component" value="Chromosome 14"/>
</dbReference>
<dbReference type="SMART" id="SM00248">
    <property type="entry name" value="ANK"/>
    <property type="match status" value="8"/>
</dbReference>
<evidence type="ECO:0000256" key="2">
    <source>
        <dbReference type="ARBA" id="ARBA00022692"/>
    </source>
</evidence>
<dbReference type="AlphaFoldDB" id="A0A6A6MBW5"/>
<proteinExistence type="predicted"/>
<feature type="repeat" description="ANK" evidence="7">
    <location>
        <begin position="83"/>
        <end position="105"/>
    </location>
</feature>
<keyword evidence="3" id="KW-0677">Repeat</keyword>
<feature type="transmembrane region" description="Helical" evidence="8">
    <location>
        <begin position="678"/>
        <end position="699"/>
    </location>
</feature>
<accession>A0A6A6MBW5</accession>
<dbReference type="Pfam" id="PF13962">
    <property type="entry name" value="PGG"/>
    <property type="match status" value="1"/>
</dbReference>
<comment type="caution">
    <text evidence="10">The sequence shown here is derived from an EMBL/GenBank/DDBJ whole genome shotgun (WGS) entry which is preliminary data.</text>
</comment>
<organism evidence="10 11">
    <name type="scientific">Hevea brasiliensis</name>
    <name type="common">Para rubber tree</name>
    <name type="synonym">Siphonia brasiliensis</name>
    <dbReference type="NCBI Taxonomy" id="3981"/>
    <lineage>
        <taxon>Eukaryota</taxon>
        <taxon>Viridiplantae</taxon>
        <taxon>Streptophyta</taxon>
        <taxon>Embryophyta</taxon>
        <taxon>Tracheophyta</taxon>
        <taxon>Spermatophyta</taxon>
        <taxon>Magnoliopsida</taxon>
        <taxon>eudicotyledons</taxon>
        <taxon>Gunneridae</taxon>
        <taxon>Pentapetalae</taxon>
        <taxon>rosids</taxon>
        <taxon>fabids</taxon>
        <taxon>Malpighiales</taxon>
        <taxon>Euphorbiaceae</taxon>
        <taxon>Crotonoideae</taxon>
        <taxon>Micrandreae</taxon>
        <taxon>Hevea</taxon>
    </lineage>
</organism>
<keyword evidence="6 8" id="KW-0472">Membrane</keyword>
<dbReference type="Gene3D" id="1.25.40.20">
    <property type="entry name" value="Ankyrin repeat-containing domain"/>
    <property type="match status" value="3"/>
</dbReference>
<dbReference type="Pfam" id="PF12796">
    <property type="entry name" value="Ank_2"/>
    <property type="match status" value="3"/>
</dbReference>
<dbReference type="PROSITE" id="PS50297">
    <property type="entry name" value="ANK_REP_REGION"/>
    <property type="match status" value="1"/>
</dbReference>
<evidence type="ECO:0000313" key="10">
    <source>
        <dbReference type="EMBL" id="KAF2309449.1"/>
    </source>
</evidence>
<evidence type="ECO:0000256" key="7">
    <source>
        <dbReference type="PROSITE-ProRule" id="PRU00023"/>
    </source>
</evidence>
<evidence type="ECO:0000256" key="3">
    <source>
        <dbReference type="ARBA" id="ARBA00022737"/>
    </source>
</evidence>
<reference evidence="10 11" key="1">
    <citation type="journal article" date="2020" name="Mol. Plant">
        <title>The Chromosome-Based Rubber Tree Genome Provides New Insights into Spurge Genome Evolution and Rubber Biosynthesis.</title>
        <authorList>
            <person name="Liu J."/>
            <person name="Shi C."/>
            <person name="Shi C.C."/>
            <person name="Li W."/>
            <person name="Zhang Q.J."/>
            <person name="Zhang Y."/>
            <person name="Li K."/>
            <person name="Lu H.F."/>
            <person name="Shi C."/>
            <person name="Zhu S.T."/>
            <person name="Xiao Z.Y."/>
            <person name="Nan H."/>
            <person name="Yue Y."/>
            <person name="Zhu X.G."/>
            <person name="Wu Y."/>
            <person name="Hong X.N."/>
            <person name="Fan G.Y."/>
            <person name="Tong Y."/>
            <person name="Zhang D."/>
            <person name="Mao C.L."/>
            <person name="Liu Y.L."/>
            <person name="Hao S.J."/>
            <person name="Liu W.Q."/>
            <person name="Lv M.Q."/>
            <person name="Zhang H.B."/>
            <person name="Liu Y."/>
            <person name="Hu-Tang G.R."/>
            <person name="Wang J.P."/>
            <person name="Wang J.H."/>
            <person name="Sun Y.H."/>
            <person name="Ni S.B."/>
            <person name="Chen W.B."/>
            <person name="Zhang X.C."/>
            <person name="Jiao Y.N."/>
            <person name="Eichler E.E."/>
            <person name="Li G.H."/>
            <person name="Liu X."/>
            <person name="Gao L.Z."/>
        </authorList>
    </citation>
    <scope>NUCLEOTIDE SEQUENCE [LARGE SCALE GENOMIC DNA]</scope>
    <source>
        <strain evidence="11">cv. GT1</strain>
        <tissue evidence="10">Leaf</tissue>
    </source>
</reference>
<dbReference type="InterPro" id="IPR026961">
    <property type="entry name" value="PGG_dom"/>
</dbReference>
<evidence type="ECO:0000256" key="8">
    <source>
        <dbReference type="SAM" id="Phobius"/>
    </source>
</evidence>
<evidence type="ECO:0000256" key="6">
    <source>
        <dbReference type="ARBA" id="ARBA00023136"/>
    </source>
</evidence>
<gene>
    <name evidence="10" type="ORF">GH714_002620</name>
</gene>
<name>A0A6A6MBW5_HEVBR</name>
<evidence type="ECO:0000256" key="5">
    <source>
        <dbReference type="ARBA" id="ARBA00023043"/>
    </source>
</evidence>
<dbReference type="PANTHER" id="PTHR24186">
    <property type="entry name" value="PROTEIN PHOSPHATASE 1 REGULATORY SUBUNIT"/>
    <property type="match status" value="1"/>
</dbReference>
<evidence type="ECO:0000256" key="1">
    <source>
        <dbReference type="ARBA" id="ARBA00004141"/>
    </source>
</evidence>
<evidence type="ECO:0000259" key="9">
    <source>
        <dbReference type="Pfam" id="PF13962"/>
    </source>
</evidence>
<dbReference type="SUPFAM" id="SSF48403">
    <property type="entry name" value="Ankyrin repeat"/>
    <property type="match status" value="2"/>
</dbReference>
<feature type="transmembrane region" description="Helical" evidence="8">
    <location>
        <begin position="575"/>
        <end position="596"/>
    </location>
</feature>
<sequence length="762" mass="83941">MSNTSINCTRQGCPHTGDNLKVAAERGIFDLFEKHLDHLDSIVAPNGDTILHIYVSCHWEISTDFMKQVVVKCPRLFSQENCGGNTPLHVAARHGYTEVAKELIRLAEVSYDALETQSGEVATETLHDAVDTQHGEVATEMLHDAVDTHSVEATTVTFHDVDTQSGEVAIRILDNEADIQSREVATETLHDALDTQIGEVATETLHDAVDTQSEEVAAGMLHDAVDTQSEEVATERAMKAIRKMLRKVNEKKETALHVAARNEKSLGVVKTILSKEDPHYIYSANNRGETPLYLAVDNTCTNIVAELLNNPNSRSLDYGGPDGETVLHTAVRRWDTDVVCMLLEKQSSLVKKKGKFEWTPLHVAAHEGSRSMVVALLDKDKSIAYIATETLEMTALHVAAAKGNKHAMNEIISKCSDCCKLTSKDGKNVLHYAVYSKNEEVLKAILENSSLISLIIKKDNNGSTPVHLFKGLGLPLPTFVVDGDNDAFILWKKLYDRIPNNFIIKINDTNYIRRLLQDGSFSILGDIFDVLECRPRGKENIIDVMKCAPTYKTKMAKEREEKIILQLKEAKDSHLVTAALVATVTFAAAFTLPGGYVSDEKDSGKGTPILSKNSAFKAFIISDTIAMVLSISSVFINFIMAMLGYGPKYYWLIKTAFRFILLAMGAMVVAFVTGTYAVLAPSLGLAIATCAVVLLSAGIRGRCRSLLELFCRRTMRGALVGNSLGSNRQGDSERREWDAEETHYCPSHLGFLIFLPYLATVA</sequence>